<dbReference type="Proteomes" id="UP000053641">
    <property type="component" value="Unassembled WGS sequence"/>
</dbReference>
<feature type="compositionally biased region" description="Polar residues" evidence="1">
    <location>
        <begin position="185"/>
        <end position="195"/>
    </location>
</feature>
<feature type="non-terminal residue" evidence="2">
    <location>
        <position position="1"/>
    </location>
</feature>
<feature type="compositionally biased region" description="Polar residues" evidence="1">
    <location>
        <begin position="87"/>
        <end position="96"/>
    </location>
</feature>
<feature type="compositionally biased region" description="Polar residues" evidence="1">
    <location>
        <begin position="35"/>
        <end position="44"/>
    </location>
</feature>
<evidence type="ECO:0000313" key="2">
    <source>
        <dbReference type="EMBL" id="KGL79448.1"/>
    </source>
</evidence>
<proteinExistence type="predicted"/>
<feature type="compositionally biased region" description="Basic and acidic residues" evidence="1">
    <location>
        <begin position="347"/>
        <end position="363"/>
    </location>
</feature>
<dbReference type="AlphaFoldDB" id="A0A099ZEP5"/>
<accession>A0A099ZEP5</accession>
<feature type="region of interest" description="Disordered" evidence="1">
    <location>
        <begin position="19"/>
        <end position="46"/>
    </location>
</feature>
<feature type="region of interest" description="Disordered" evidence="1">
    <location>
        <begin position="265"/>
        <end position="384"/>
    </location>
</feature>
<reference evidence="2 3" key="1">
    <citation type="submission" date="2014-06" db="EMBL/GenBank/DDBJ databases">
        <title>Genome evolution of avian class.</title>
        <authorList>
            <person name="Zhang G."/>
            <person name="Li C."/>
        </authorList>
    </citation>
    <scope>NUCLEOTIDE SEQUENCE [LARGE SCALE GENOMIC DNA]</scope>
    <source>
        <strain evidence="2">BGI_N309</strain>
    </source>
</reference>
<feature type="non-terminal residue" evidence="2">
    <location>
        <position position="418"/>
    </location>
</feature>
<feature type="region of interest" description="Disordered" evidence="1">
    <location>
        <begin position="59"/>
        <end position="132"/>
    </location>
</feature>
<feature type="compositionally biased region" description="Basic and acidic residues" evidence="1">
    <location>
        <begin position="174"/>
        <end position="184"/>
    </location>
</feature>
<dbReference type="EMBL" id="KL892070">
    <property type="protein sequence ID" value="KGL79448.1"/>
    <property type="molecule type" value="Genomic_DNA"/>
</dbReference>
<organism evidence="2 3">
    <name type="scientific">Tinamus guttatus</name>
    <name type="common">White-throated tinamou</name>
    <dbReference type="NCBI Taxonomy" id="94827"/>
    <lineage>
        <taxon>Eukaryota</taxon>
        <taxon>Metazoa</taxon>
        <taxon>Chordata</taxon>
        <taxon>Craniata</taxon>
        <taxon>Vertebrata</taxon>
        <taxon>Euteleostomi</taxon>
        <taxon>Archelosauria</taxon>
        <taxon>Archosauria</taxon>
        <taxon>Dinosauria</taxon>
        <taxon>Saurischia</taxon>
        <taxon>Theropoda</taxon>
        <taxon>Coelurosauria</taxon>
        <taxon>Aves</taxon>
        <taxon>Palaeognathae</taxon>
        <taxon>Tinamiformes</taxon>
        <taxon>Tinamidae</taxon>
        <taxon>Tinamus</taxon>
    </lineage>
</organism>
<dbReference type="InterPro" id="IPR026713">
    <property type="entry name" value="CRACD-like"/>
</dbReference>
<feature type="compositionally biased region" description="Basic and acidic residues" evidence="1">
    <location>
        <begin position="298"/>
        <end position="332"/>
    </location>
</feature>
<feature type="compositionally biased region" description="Low complexity" evidence="1">
    <location>
        <begin position="110"/>
        <end position="123"/>
    </location>
</feature>
<evidence type="ECO:0000313" key="3">
    <source>
        <dbReference type="Proteomes" id="UP000053641"/>
    </source>
</evidence>
<name>A0A099ZEP5_TINGU</name>
<feature type="compositionally biased region" description="Basic and acidic residues" evidence="1">
    <location>
        <begin position="70"/>
        <end position="80"/>
    </location>
</feature>
<feature type="compositionally biased region" description="Basic and acidic residues" evidence="1">
    <location>
        <begin position="229"/>
        <end position="238"/>
    </location>
</feature>
<protein>
    <submittedName>
        <fullName evidence="2">Uncharacterized protein KIAA1211-like</fullName>
    </submittedName>
</protein>
<evidence type="ECO:0000256" key="1">
    <source>
        <dbReference type="SAM" id="MobiDB-lite"/>
    </source>
</evidence>
<dbReference type="PANTHER" id="PTHR47743:SF1">
    <property type="entry name" value="CRACD-LIKE PROTEIN"/>
    <property type="match status" value="1"/>
</dbReference>
<feature type="region of interest" description="Disordered" evidence="1">
    <location>
        <begin position="169"/>
        <end position="242"/>
    </location>
</feature>
<dbReference type="STRING" id="94827.A0A099ZEP5"/>
<gene>
    <name evidence="2" type="ORF">N309_14944</name>
</gene>
<keyword evidence="3" id="KW-1185">Reference proteome</keyword>
<sequence length="418" mass="46109">GKKAEKAVNELDALRKFSVSSARERPRTRSLHFPESSTGENPLNTRFFLSKAKTSLRNEMWKDLQVPSDPGERKDSDKNRTLLPEGSSENTGQSAETLAGCVSQAVDAGPVSSDSSVVSQSQPDCEDKSPFQVKLRSTSLSLKFGDNSSHESKGVKRYSEEFNLENEGLTSFPKGEKAQIRRTNDTNIGGSLNDNIKSKAKSSDQISGKPPLPKKPVLQNITVPNTNASREKQDKVTERGSLPSCNRYTALNAFSALHCLKNKRSVPSLGTAGDSGREPDIPTEPAWISIARQKQRGPHQEQELNREKLAPPDIKSDTEKHNKEKERTEGLVKQHWSRPSHIAPKTFSEELRNETKSEKKELLLRTNSLSHSVPGAPVDKEEASQVKKAGAAVAAQPSWMELAKKKAQAWSDMPQIIK</sequence>
<feature type="compositionally biased region" description="Polar residues" evidence="1">
    <location>
        <begin position="219"/>
        <end position="228"/>
    </location>
</feature>
<dbReference type="PANTHER" id="PTHR47743">
    <property type="entry name" value="KIAA1210 / KIAA1211 FAMILY MEMBER"/>
    <property type="match status" value="1"/>
</dbReference>